<dbReference type="EMBL" id="CP063073">
    <property type="protein sequence ID" value="QOQ75280.1"/>
    <property type="molecule type" value="Genomic_DNA"/>
</dbReference>
<evidence type="ECO:0000313" key="2">
    <source>
        <dbReference type="EMBL" id="QOQ75280.1"/>
    </source>
</evidence>
<reference evidence="2 3" key="1">
    <citation type="submission" date="2020-10" db="EMBL/GenBank/DDBJ databases">
        <title>High quality whole genome sequence of Pseudomonas poae PMA22.</title>
        <authorList>
            <person name="Hernandez J.G."/>
            <person name="Rodriguez P."/>
            <person name="Cuevas C."/>
            <person name="de la Calle F."/>
            <person name="Galan B."/>
            <person name="Garcia J.L."/>
        </authorList>
    </citation>
    <scope>NUCLEOTIDE SEQUENCE [LARGE SCALE GENOMIC DNA]</scope>
    <source>
        <strain evidence="2 3">PMA22</strain>
    </source>
</reference>
<organism evidence="2 3">
    <name type="scientific">Pseudomonas poae</name>
    <dbReference type="NCBI Taxonomy" id="200451"/>
    <lineage>
        <taxon>Bacteria</taxon>
        <taxon>Pseudomonadati</taxon>
        <taxon>Pseudomonadota</taxon>
        <taxon>Gammaproteobacteria</taxon>
        <taxon>Pseudomonadales</taxon>
        <taxon>Pseudomonadaceae</taxon>
        <taxon>Pseudomonas</taxon>
    </lineage>
</organism>
<accession>A0A7M1KIW0</accession>
<dbReference type="Proteomes" id="UP000594923">
    <property type="component" value="Chromosome"/>
</dbReference>
<proteinExistence type="predicted"/>
<keyword evidence="1" id="KW-0472">Membrane</keyword>
<sequence>MRVLLYLGVGNPAINAARMSIELNKNSYAYLIPVVVGVQALLAFTLIWQIGIWPTIHFNALAEKTCLIASLWVTLVTVALLWRYKKPLIQQKKKREWPKLVLGVFIASGVVLVHLFAAAIYLTSAVPGSYISTYEYSPSGRYSCSGIKVFDAQLNKRIKVCQPGGNYGGGQARVDKRSGPLGIVVTSSALL</sequence>
<dbReference type="AlphaFoldDB" id="A0A7M1KIW0"/>
<keyword evidence="1" id="KW-1133">Transmembrane helix</keyword>
<name>A0A7M1KIW0_9PSED</name>
<feature type="transmembrane region" description="Helical" evidence="1">
    <location>
        <begin position="100"/>
        <end position="122"/>
    </location>
</feature>
<evidence type="ECO:0000313" key="3">
    <source>
        <dbReference type="Proteomes" id="UP000594923"/>
    </source>
</evidence>
<gene>
    <name evidence="2" type="ORF">IMF22_28090</name>
</gene>
<dbReference type="RefSeq" id="WP_197626721.1">
    <property type="nucleotide sequence ID" value="NZ_CP063073.1"/>
</dbReference>
<protein>
    <submittedName>
        <fullName evidence="2">Uncharacterized protein</fullName>
    </submittedName>
</protein>
<feature type="transmembrane region" description="Helical" evidence="1">
    <location>
        <begin position="28"/>
        <end position="50"/>
    </location>
</feature>
<keyword evidence="1" id="KW-0812">Transmembrane</keyword>
<feature type="transmembrane region" description="Helical" evidence="1">
    <location>
        <begin position="56"/>
        <end position="80"/>
    </location>
</feature>
<evidence type="ECO:0000256" key="1">
    <source>
        <dbReference type="SAM" id="Phobius"/>
    </source>
</evidence>